<proteinExistence type="inferred from homology"/>
<dbReference type="NCBIfam" id="NF005983">
    <property type="entry name" value="PRK08085.1"/>
    <property type="match status" value="1"/>
</dbReference>
<dbReference type="EC" id="1.1.1.69" evidence="4"/>
<gene>
    <name evidence="4" type="ORF">M989_03499</name>
</gene>
<dbReference type="GO" id="GO:0008874">
    <property type="term" value="F:gluconate 5-dehydrogenase activity"/>
    <property type="evidence" value="ECO:0007669"/>
    <property type="project" value="UniProtKB-EC"/>
</dbReference>
<dbReference type="EC" id="1.-.-.-" evidence="4"/>
<evidence type="ECO:0000256" key="2">
    <source>
        <dbReference type="ARBA" id="ARBA00023002"/>
    </source>
</evidence>
<organism evidence="4 5">
    <name type="scientific">Kluyvera georgiana ATCC 51603</name>
    <dbReference type="NCBI Taxonomy" id="1354264"/>
    <lineage>
        <taxon>Bacteria</taxon>
        <taxon>Pseudomonadati</taxon>
        <taxon>Pseudomonadota</taxon>
        <taxon>Gammaproteobacteria</taxon>
        <taxon>Enterobacterales</taxon>
        <taxon>Enterobacteriaceae</taxon>
        <taxon>Kluyvera</taxon>
    </lineage>
</organism>
<dbReference type="Pfam" id="PF00106">
    <property type="entry name" value="adh_short"/>
    <property type="match status" value="1"/>
</dbReference>
<dbReference type="InterPro" id="IPR036291">
    <property type="entry name" value="NAD(P)-bd_dom_sf"/>
</dbReference>
<comment type="similarity">
    <text evidence="1 3">Belongs to the short-chain dehydrogenases/reductases (SDR) family.</text>
</comment>
<accession>A0A1B7JMV0</accession>
<dbReference type="PRINTS" id="PR00081">
    <property type="entry name" value="GDHRDH"/>
</dbReference>
<dbReference type="RefSeq" id="WP_064547403.1">
    <property type="nucleotide sequence ID" value="NZ_LXEU01000069.1"/>
</dbReference>
<dbReference type="Gene3D" id="3.40.50.720">
    <property type="entry name" value="NAD(P)-binding Rossmann-like Domain"/>
    <property type="match status" value="1"/>
</dbReference>
<name>A0A1B7JMV0_9ENTR</name>
<dbReference type="PROSITE" id="PS00061">
    <property type="entry name" value="ADH_SHORT"/>
    <property type="match status" value="1"/>
</dbReference>
<keyword evidence="2 4" id="KW-0560">Oxidoreductase</keyword>
<dbReference type="Proteomes" id="UP000078386">
    <property type="component" value="Unassembled WGS sequence"/>
</dbReference>
<dbReference type="CDD" id="cd05347">
    <property type="entry name" value="Ga5DH-like_SDR_c"/>
    <property type="match status" value="1"/>
</dbReference>
<dbReference type="PATRIC" id="fig|1354264.4.peg.3637"/>
<evidence type="ECO:0000256" key="1">
    <source>
        <dbReference type="ARBA" id="ARBA00006484"/>
    </source>
</evidence>
<dbReference type="FunFam" id="3.40.50.720:FF:000084">
    <property type="entry name" value="Short-chain dehydrogenase reductase"/>
    <property type="match status" value="1"/>
</dbReference>
<protein>
    <submittedName>
        <fullName evidence="4">5-keto-D-gluconate 5-reductase</fullName>
        <ecNumber evidence="4">1.-.-.-</ecNumber>
        <ecNumber evidence="4">1.1.1.69</ecNumber>
    </submittedName>
</protein>
<dbReference type="PANTHER" id="PTHR43669:SF9">
    <property type="entry name" value="5-KETO-D-GLUCONATE 5-REDUCTASE"/>
    <property type="match status" value="1"/>
</dbReference>
<keyword evidence="5" id="KW-1185">Reference proteome</keyword>
<dbReference type="InterPro" id="IPR002347">
    <property type="entry name" value="SDR_fam"/>
</dbReference>
<dbReference type="InterPro" id="IPR020904">
    <property type="entry name" value="Sc_DH/Rdtase_CS"/>
</dbReference>
<dbReference type="PRINTS" id="PR00080">
    <property type="entry name" value="SDRFAMILY"/>
</dbReference>
<evidence type="ECO:0000313" key="5">
    <source>
        <dbReference type="Proteomes" id="UP000078386"/>
    </source>
</evidence>
<comment type="caution">
    <text evidence="4">The sequence shown here is derived from an EMBL/GenBank/DDBJ whole genome shotgun (WGS) entry which is preliminary data.</text>
</comment>
<reference evidence="4 5" key="1">
    <citation type="submission" date="2016-04" db="EMBL/GenBank/DDBJ databases">
        <title>ATOL: Assembling a taxonomically balanced genome-scale reconstruction of the evolutionary history of the Enterobacteriaceae.</title>
        <authorList>
            <person name="Plunkett G.III."/>
            <person name="Neeno-Eckwall E.C."/>
            <person name="Glasner J.D."/>
            <person name="Perna N.T."/>
        </authorList>
    </citation>
    <scope>NUCLEOTIDE SEQUENCE [LARGE SCALE GENOMIC DNA]</scope>
    <source>
        <strain evidence="4 5">ATCC 51603</strain>
    </source>
</reference>
<sequence>MKNLFDLSGKRALITGSAQGIGNLLASGLAAHGAEIVINDITQQRAQAAAEKLVAEGYRAVGYGFDVTNGEEVAHAIAKIEREVGAIDILINNAGIQRRYPFTEFPEAEWDKVIDVNQKSVFLVSQQVSRYMVQRRRGKIINICSMQSELGRKTITPYAASKGAVKMLTRGMCVELVEYNIQVNGIAPGYFATDMTTALVNDEAFSAWLFQRTPAARWGKPEELIGAAVYLAAPASDFVNGHLLFVDGGMLAAV</sequence>
<dbReference type="PANTHER" id="PTHR43669">
    <property type="entry name" value="5-KETO-D-GLUCONATE 5-REDUCTASE"/>
    <property type="match status" value="1"/>
</dbReference>
<dbReference type="EMBL" id="LXEU01000069">
    <property type="protein sequence ID" value="OAT49246.1"/>
    <property type="molecule type" value="Genomic_DNA"/>
</dbReference>
<dbReference type="SUPFAM" id="SSF51735">
    <property type="entry name" value="NAD(P)-binding Rossmann-fold domains"/>
    <property type="match status" value="1"/>
</dbReference>
<evidence type="ECO:0000256" key="3">
    <source>
        <dbReference type="RuleBase" id="RU000363"/>
    </source>
</evidence>
<dbReference type="NCBIfam" id="NF005559">
    <property type="entry name" value="PRK07231.1"/>
    <property type="match status" value="1"/>
</dbReference>
<dbReference type="AlphaFoldDB" id="A0A1B7JMV0"/>
<evidence type="ECO:0000313" key="4">
    <source>
        <dbReference type="EMBL" id="OAT49246.1"/>
    </source>
</evidence>